<organism evidence="2 3">
    <name type="scientific">Plutella xylostella</name>
    <name type="common">Diamondback moth</name>
    <name type="synonym">Plutella maculipennis</name>
    <dbReference type="NCBI Taxonomy" id="51655"/>
    <lineage>
        <taxon>Eukaryota</taxon>
        <taxon>Metazoa</taxon>
        <taxon>Ecdysozoa</taxon>
        <taxon>Arthropoda</taxon>
        <taxon>Hexapoda</taxon>
        <taxon>Insecta</taxon>
        <taxon>Pterygota</taxon>
        <taxon>Neoptera</taxon>
        <taxon>Endopterygota</taxon>
        <taxon>Lepidoptera</taxon>
        <taxon>Glossata</taxon>
        <taxon>Ditrysia</taxon>
        <taxon>Yponomeutoidea</taxon>
        <taxon>Plutellidae</taxon>
        <taxon>Plutella</taxon>
    </lineage>
</organism>
<dbReference type="Proteomes" id="UP000653454">
    <property type="component" value="Unassembled WGS sequence"/>
</dbReference>
<name>A0A8S4EXN2_PLUXY</name>
<feature type="region of interest" description="Disordered" evidence="1">
    <location>
        <begin position="67"/>
        <end position="114"/>
    </location>
</feature>
<dbReference type="EMBL" id="CAJHNJ030000022">
    <property type="protein sequence ID" value="CAG9119561.1"/>
    <property type="molecule type" value="Genomic_DNA"/>
</dbReference>
<accession>A0A8S4EXN2</accession>
<evidence type="ECO:0000313" key="2">
    <source>
        <dbReference type="EMBL" id="CAG9119561.1"/>
    </source>
</evidence>
<reference evidence="2" key="1">
    <citation type="submission" date="2020-11" db="EMBL/GenBank/DDBJ databases">
        <authorList>
            <person name="Whiteford S."/>
        </authorList>
    </citation>
    <scope>NUCLEOTIDE SEQUENCE</scope>
</reference>
<evidence type="ECO:0000256" key="1">
    <source>
        <dbReference type="SAM" id="MobiDB-lite"/>
    </source>
</evidence>
<keyword evidence="3" id="KW-1185">Reference proteome</keyword>
<evidence type="ECO:0000313" key="3">
    <source>
        <dbReference type="Proteomes" id="UP000653454"/>
    </source>
</evidence>
<protein>
    <submittedName>
        <fullName evidence="2">(diamondback moth) hypothetical protein</fullName>
    </submittedName>
</protein>
<sequence>MQDPFVDDSVAPSRAAIALSKPALTHSPVTWRELEGATNITFYEYSAFGRRKKLSLHRVGVVEIGTGRGNSGAVGRARRGDPWAGTQFKLRTRRRASLPNRSQHARETSYSPPY</sequence>
<gene>
    <name evidence="2" type="ORF">PLXY2_LOCUS6781</name>
</gene>
<proteinExistence type="predicted"/>
<dbReference type="AlphaFoldDB" id="A0A8S4EXN2"/>
<comment type="caution">
    <text evidence="2">The sequence shown here is derived from an EMBL/GenBank/DDBJ whole genome shotgun (WGS) entry which is preliminary data.</text>
</comment>